<dbReference type="InterPro" id="IPR044974">
    <property type="entry name" value="Disease_R_plants"/>
</dbReference>
<dbReference type="OrthoDB" id="690341at2759"/>
<dbReference type="Pfam" id="PF23559">
    <property type="entry name" value="WHD_DRP"/>
    <property type="match status" value="1"/>
</dbReference>
<dbReference type="Gene3D" id="3.40.50.300">
    <property type="entry name" value="P-loop containing nucleotide triphosphate hydrolases"/>
    <property type="match status" value="1"/>
</dbReference>
<dbReference type="Proteomes" id="UP000655225">
    <property type="component" value="Unassembled WGS sequence"/>
</dbReference>
<dbReference type="InterPro" id="IPR042197">
    <property type="entry name" value="Apaf_helical"/>
</dbReference>
<proteinExistence type="predicted"/>
<protein>
    <recommendedName>
        <fullName evidence="10">Disease resistance protein RPM1-like</fullName>
    </recommendedName>
</protein>
<name>A0A834YMP2_TETSI</name>
<evidence type="ECO:0000259" key="6">
    <source>
        <dbReference type="Pfam" id="PF23559"/>
    </source>
</evidence>
<dbReference type="InterPro" id="IPR038005">
    <property type="entry name" value="RX-like_CC"/>
</dbReference>
<feature type="domain" description="Disease resistance N-terminal" evidence="5">
    <location>
        <begin position="5"/>
        <end position="92"/>
    </location>
</feature>
<evidence type="ECO:0000259" key="5">
    <source>
        <dbReference type="Pfam" id="PF18052"/>
    </source>
</evidence>
<feature type="domain" description="NB-ARC" evidence="4">
    <location>
        <begin position="168"/>
        <end position="341"/>
    </location>
</feature>
<feature type="domain" description="Disease resistance R13L4/SHOC-2-like LRR" evidence="7">
    <location>
        <begin position="543"/>
        <end position="871"/>
    </location>
</feature>
<dbReference type="Gene3D" id="1.20.5.4130">
    <property type="match status" value="1"/>
</dbReference>
<dbReference type="PANTHER" id="PTHR23155:SF1205">
    <property type="entry name" value="DISEASE RESISTANCE PROTEIN RPM1"/>
    <property type="match status" value="1"/>
</dbReference>
<dbReference type="InterPro" id="IPR027417">
    <property type="entry name" value="P-loop_NTPase"/>
</dbReference>
<gene>
    <name evidence="8" type="ORF">HHK36_023204</name>
</gene>
<evidence type="ECO:0008006" key="10">
    <source>
        <dbReference type="Google" id="ProtNLM"/>
    </source>
</evidence>
<dbReference type="GO" id="GO:0043531">
    <property type="term" value="F:ADP binding"/>
    <property type="evidence" value="ECO:0007669"/>
    <property type="project" value="InterPro"/>
</dbReference>
<keyword evidence="1" id="KW-0677">Repeat</keyword>
<feature type="domain" description="Disease resistance protein winged helix" evidence="6">
    <location>
        <begin position="426"/>
        <end position="497"/>
    </location>
</feature>
<evidence type="ECO:0000313" key="8">
    <source>
        <dbReference type="EMBL" id="KAF8390905.1"/>
    </source>
</evidence>
<dbReference type="SUPFAM" id="SSF52540">
    <property type="entry name" value="P-loop containing nucleoside triphosphate hydrolases"/>
    <property type="match status" value="1"/>
</dbReference>
<evidence type="ECO:0000256" key="3">
    <source>
        <dbReference type="ARBA" id="ARBA00022821"/>
    </source>
</evidence>
<sequence length="921" mass="105785">MAEAALSFALEKVNSLLVGEGRLLGGIRREVEEIKDELESMRAFLRDADAREESDAGVKIWVKQVRDVSYDTEDILDKFMLWLAQERGFLGKSYHLLRHLKARHQIATQIKHIKARIQNISERSQRYHFDSSGEASTSNDTRNIWHNSRGDALVVEEADLVGITRPRDELIRLLFQEESRLGVVSVAGMGGLGKTTLVKKAYDDQRVKGHFQHHVWITVSESFQIEKILRDTIRQLFQEIKQPVPAEVDTMNDVDLRVRVKEFLQQKRYVIVLDDIWRSHAWEAVKHALPDSKCGSRVMVTTRSASVASSCIESYGHVYELKPLAQEEAWVLFCRKAFRSNGCPSELQVLSQNILRRCDGLPLAIVAIGGLLSTKDKTVMEWQRAHHSLGSGLESNEKLTSVMKILLLSYNDLPYHLKSCFLYVSIFPEDYLIERTRLIRVWMAEGFVQEQGHIAAEEVADHYLNELIDRSLIQAVEVSDYGRVRECRVHDLMREIIISKSREQNFATVVAEQNSKGLPQKIRRLSFHKSSNENIAQNLNISHTRSFVSFGLDTLTNGSVHAYFHRFMLLKVIDLRGAPLDVFPSEIEDLFHLRYLSLRRTNIKMIPKSIGKLQNLEILDLKHTYVSTLPPQILKLQKLHHLLVCRHEMEPYPLFDFQKGFNIPRGIGSLVSLQKLYFIEGNMISELGGLSQLRRLGITKLHSKDGKVLCASIEKMSNLLSLDIHAKNEEEPIDLESLFSPPLLLRRLFIHGRLEKVPPWISLLHNLVRICFGWSRFKGNPLEAPFEALEALPNLAQLSLYQAYDGTFLSFRVSGFQRLKRLDLHKLEQLTMVEVERGAMPCLEQLTIDRCQGLWMVPLGIEHLTNLKHLQLLDMLPQFTTTLLPEEQNVEKQGVDRWRVAGIPHVSFTYWNDGVWEFINL</sequence>
<dbReference type="Pfam" id="PF18052">
    <property type="entry name" value="Rx_N"/>
    <property type="match status" value="1"/>
</dbReference>
<dbReference type="InterPro" id="IPR055414">
    <property type="entry name" value="LRR_R13L4/SHOC2-like"/>
</dbReference>
<dbReference type="GO" id="GO:0098542">
    <property type="term" value="P:defense response to other organism"/>
    <property type="evidence" value="ECO:0007669"/>
    <property type="project" value="TreeGrafter"/>
</dbReference>
<organism evidence="8 9">
    <name type="scientific">Tetracentron sinense</name>
    <name type="common">Spur-leaf</name>
    <dbReference type="NCBI Taxonomy" id="13715"/>
    <lineage>
        <taxon>Eukaryota</taxon>
        <taxon>Viridiplantae</taxon>
        <taxon>Streptophyta</taxon>
        <taxon>Embryophyta</taxon>
        <taxon>Tracheophyta</taxon>
        <taxon>Spermatophyta</taxon>
        <taxon>Magnoliopsida</taxon>
        <taxon>Trochodendrales</taxon>
        <taxon>Trochodendraceae</taxon>
        <taxon>Tetracentron</taxon>
    </lineage>
</organism>
<dbReference type="Gene3D" id="1.10.8.430">
    <property type="entry name" value="Helical domain of apoptotic protease-activating factors"/>
    <property type="match status" value="1"/>
</dbReference>
<dbReference type="Gene3D" id="3.80.10.10">
    <property type="entry name" value="Ribonuclease Inhibitor"/>
    <property type="match status" value="1"/>
</dbReference>
<dbReference type="PANTHER" id="PTHR23155">
    <property type="entry name" value="DISEASE RESISTANCE PROTEIN RP"/>
    <property type="match status" value="1"/>
</dbReference>
<reference evidence="8 9" key="1">
    <citation type="submission" date="2020-04" db="EMBL/GenBank/DDBJ databases">
        <title>Plant Genome Project.</title>
        <authorList>
            <person name="Zhang R.-G."/>
        </authorList>
    </citation>
    <scope>NUCLEOTIDE SEQUENCE [LARGE SCALE GENOMIC DNA]</scope>
    <source>
        <strain evidence="8">YNK0</strain>
        <tissue evidence="8">Leaf</tissue>
    </source>
</reference>
<dbReference type="FunFam" id="3.40.50.300:FF:001091">
    <property type="entry name" value="Probable disease resistance protein At1g61300"/>
    <property type="match status" value="1"/>
</dbReference>
<dbReference type="Pfam" id="PF23598">
    <property type="entry name" value="LRR_14"/>
    <property type="match status" value="1"/>
</dbReference>
<keyword evidence="2" id="KW-0547">Nucleotide-binding</keyword>
<dbReference type="InterPro" id="IPR002182">
    <property type="entry name" value="NB-ARC"/>
</dbReference>
<keyword evidence="9" id="KW-1185">Reference proteome</keyword>
<dbReference type="OMA" id="HEWEMIS"/>
<evidence type="ECO:0000259" key="4">
    <source>
        <dbReference type="Pfam" id="PF00931"/>
    </source>
</evidence>
<comment type="caution">
    <text evidence="8">The sequence shown here is derived from an EMBL/GenBank/DDBJ whole genome shotgun (WGS) entry which is preliminary data.</text>
</comment>
<dbReference type="InterPro" id="IPR032675">
    <property type="entry name" value="LRR_dom_sf"/>
</dbReference>
<dbReference type="FunFam" id="1.10.10.10:FF:000322">
    <property type="entry name" value="Probable disease resistance protein At1g63360"/>
    <property type="match status" value="1"/>
</dbReference>
<dbReference type="InterPro" id="IPR041118">
    <property type="entry name" value="Rx_N"/>
</dbReference>
<evidence type="ECO:0000259" key="7">
    <source>
        <dbReference type="Pfam" id="PF23598"/>
    </source>
</evidence>
<dbReference type="PRINTS" id="PR00364">
    <property type="entry name" value="DISEASERSIST"/>
</dbReference>
<dbReference type="EMBL" id="JABCRI010000017">
    <property type="protein sequence ID" value="KAF8390905.1"/>
    <property type="molecule type" value="Genomic_DNA"/>
</dbReference>
<dbReference type="InterPro" id="IPR058922">
    <property type="entry name" value="WHD_DRP"/>
</dbReference>
<keyword evidence="3" id="KW-0611">Plant defense</keyword>
<dbReference type="Gene3D" id="1.10.10.10">
    <property type="entry name" value="Winged helix-like DNA-binding domain superfamily/Winged helix DNA-binding domain"/>
    <property type="match status" value="1"/>
</dbReference>
<dbReference type="InterPro" id="IPR036388">
    <property type="entry name" value="WH-like_DNA-bd_sf"/>
</dbReference>
<dbReference type="Pfam" id="PF00931">
    <property type="entry name" value="NB-ARC"/>
    <property type="match status" value="1"/>
</dbReference>
<dbReference type="CDD" id="cd14798">
    <property type="entry name" value="RX-CC_like"/>
    <property type="match status" value="1"/>
</dbReference>
<evidence type="ECO:0000256" key="1">
    <source>
        <dbReference type="ARBA" id="ARBA00022737"/>
    </source>
</evidence>
<accession>A0A834YMP2</accession>
<dbReference type="SUPFAM" id="SSF52058">
    <property type="entry name" value="L domain-like"/>
    <property type="match status" value="1"/>
</dbReference>
<evidence type="ECO:0000313" key="9">
    <source>
        <dbReference type="Proteomes" id="UP000655225"/>
    </source>
</evidence>
<evidence type="ECO:0000256" key="2">
    <source>
        <dbReference type="ARBA" id="ARBA00022741"/>
    </source>
</evidence>
<dbReference type="AlphaFoldDB" id="A0A834YMP2"/>